<comment type="caution">
    <text evidence="2">The sequence shown here is derived from an EMBL/GenBank/DDBJ whole genome shotgun (WGS) entry which is preliminary data.</text>
</comment>
<sequence>MALDKWLQLHEDIKTERKELNKRRDIDAQLVTSFRYIMQDARFKPIKDIVNVTMNRLKVFKAYVEASLNKADEMVVVESDDEKLDTATIEDVIKASFLSANHRLYKRGGWMIEPFLDQQATMRGEAAALVLFQMQPGAEDKPAFLETNITLWDTRFITYMTSDDGLAQGGYETKKTKAMIESEAWAKDFTIKGKDAQVVDLWTPDEHRVYVNGDKKFEEENPFGYVPIAVQKVPIGSMLAGPDELQYQCESIFFLVRELINEYNRCVSIMQTHNLKAIKPPMKQKRRDVGEPSDYDDISDMGTNTAMLTDEDISPIDFGDAKRSMVFALQEINKALDDGTLSRITLGDLPGELSAIALIQIEQGQGQVFMPRLGTRGLLKEQIAKMIIDQIIFTKESTVEIGTPGHKKDYRVSDLEGEYSIEFRYANKSPETDFARLSIARQYKDADMLDERTILTDIMKRDDPEGDLKNLQRQRLRRISPNLRIWDGLMALAEAIEAGDEEAKVELDIMEAELGASLAQVSAGNLPTPEPEPVPSAPAIPLLTGGGRSSAQKAADVQRTPVEEGGTE</sequence>
<feature type="compositionally biased region" description="Pro residues" evidence="1">
    <location>
        <begin position="528"/>
        <end position="538"/>
    </location>
</feature>
<evidence type="ECO:0000313" key="2">
    <source>
        <dbReference type="EMBL" id="KKM25489.1"/>
    </source>
</evidence>
<protein>
    <recommendedName>
        <fullName evidence="3">Portal protein</fullName>
    </recommendedName>
</protein>
<feature type="region of interest" description="Disordered" evidence="1">
    <location>
        <begin position="522"/>
        <end position="568"/>
    </location>
</feature>
<reference evidence="2" key="1">
    <citation type="journal article" date="2015" name="Nature">
        <title>Complex archaea that bridge the gap between prokaryotes and eukaryotes.</title>
        <authorList>
            <person name="Spang A."/>
            <person name="Saw J.H."/>
            <person name="Jorgensen S.L."/>
            <person name="Zaremba-Niedzwiedzka K."/>
            <person name="Martijn J."/>
            <person name="Lind A.E."/>
            <person name="van Eijk R."/>
            <person name="Schleper C."/>
            <person name="Guy L."/>
            <person name="Ettema T.J."/>
        </authorList>
    </citation>
    <scope>NUCLEOTIDE SEQUENCE</scope>
</reference>
<name>A0A0F9IZC6_9ZZZZ</name>
<gene>
    <name evidence="2" type="ORF">LCGC14_1594450</name>
</gene>
<organism evidence="2">
    <name type="scientific">marine sediment metagenome</name>
    <dbReference type="NCBI Taxonomy" id="412755"/>
    <lineage>
        <taxon>unclassified sequences</taxon>
        <taxon>metagenomes</taxon>
        <taxon>ecological metagenomes</taxon>
    </lineage>
</organism>
<accession>A0A0F9IZC6</accession>
<proteinExistence type="predicted"/>
<dbReference type="EMBL" id="LAZR01012707">
    <property type="protein sequence ID" value="KKM25489.1"/>
    <property type="molecule type" value="Genomic_DNA"/>
</dbReference>
<evidence type="ECO:0008006" key="3">
    <source>
        <dbReference type="Google" id="ProtNLM"/>
    </source>
</evidence>
<evidence type="ECO:0000256" key="1">
    <source>
        <dbReference type="SAM" id="MobiDB-lite"/>
    </source>
</evidence>
<dbReference type="AlphaFoldDB" id="A0A0F9IZC6"/>